<keyword evidence="2" id="KW-1185">Reference proteome</keyword>
<sequence length="126" mass="14114">MHDAGFEQARRRVGVIFEKLRRALAVVSKIEAAVERRVAPLPALGDKLARMFRHMQAIHHLFAFGNAADELQTKRVEFARCGLDVVFDLAKREDIARAFLPIRLAVHMGVGEADVFEMRFDAVAGS</sequence>
<evidence type="ECO:0000313" key="1">
    <source>
        <dbReference type="EMBL" id="BDV34883.1"/>
    </source>
</evidence>
<organism evidence="1 2">
    <name type="scientific">Methylocystis iwaonis</name>
    <dbReference type="NCBI Taxonomy" id="2885079"/>
    <lineage>
        <taxon>Bacteria</taxon>
        <taxon>Pseudomonadati</taxon>
        <taxon>Pseudomonadota</taxon>
        <taxon>Alphaproteobacteria</taxon>
        <taxon>Hyphomicrobiales</taxon>
        <taxon>Methylocystaceae</taxon>
        <taxon>Methylocystis</taxon>
    </lineage>
</organism>
<evidence type="ECO:0000313" key="2">
    <source>
        <dbReference type="Proteomes" id="UP001317629"/>
    </source>
</evidence>
<name>A0ABN6VGU2_9HYPH</name>
<accession>A0ABN6VGU2</accession>
<protein>
    <submittedName>
        <fullName evidence="1">Uncharacterized protein</fullName>
    </submittedName>
</protein>
<dbReference type="EMBL" id="AP027142">
    <property type="protein sequence ID" value="BDV34883.1"/>
    <property type="molecule type" value="Genomic_DNA"/>
</dbReference>
<gene>
    <name evidence="1" type="ORF">SS37A_24120</name>
</gene>
<proteinExistence type="predicted"/>
<reference evidence="1 2" key="1">
    <citation type="journal article" date="2023" name="Int. J. Syst. Evol. Microbiol.">
        <title>Methylocystis iwaonis sp. nov., a type II methane-oxidizing bacterium from surface soil of a rice paddy field in Japan, and emended description of the genus Methylocystis (ex Whittenbury et al. 1970) Bowman et al. 1993.</title>
        <authorList>
            <person name="Kaise H."/>
            <person name="Sawadogo J.B."/>
            <person name="Alam M.S."/>
            <person name="Ueno C."/>
            <person name="Dianou D."/>
            <person name="Shinjo R."/>
            <person name="Asakawa S."/>
        </authorList>
    </citation>
    <scope>NUCLEOTIDE SEQUENCE [LARGE SCALE GENOMIC DNA]</scope>
    <source>
        <strain evidence="1 2">SS37A-Re</strain>
    </source>
</reference>
<dbReference type="Proteomes" id="UP001317629">
    <property type="component" value="Chromosome"/>
</dbReference>